<dbReference type="EMBL" id="LNZB01000006">
    <property type="protein sequence ID" value="KTD82910.1"/>
    <property type="molecule type" value="Genomic_DNA"/>
</dbReference>
<proteinExistence type="predicted"/>
<keyword evidence="1" id="KW-0143">Chaperone</keyword>
<evidence type="ECO:0000313" key="4">
    <source>
        <dbReference type="EMBL" id="KTD82910.1"/>
    </source>
</evidence>
<keyword evidence="3" id="KW-1133">Transmembrane helix</keyword>
<dbReference type="Proteomes" id="UP000054729">
    <property type="component" value="Unassembled WGS sequence"/>
</dbReference>
<dbReference type="RefSeq" id="WP_058479240.1">
    <property type="nucleotide sequence ID" value="NZ_CAAAIQ010000003.1"/>
</dbReference>
<feature type="coiled-coil region" evidence="2">
    <location>
        <begin position="356"/>
        <end position="383"/>
    </location>
</feature>
<evidence type="ECO:0000256" key="1">
    <source>
        <dbReference type="ARBA" id="ARBA00023186"/>
    </source>
</evidence>
<comment type="caution">
    <text evidence="4">The sequence shown here is derived from an EMBL/GenBank/DDBJ whole genome shotgun (WGS) entry which is preliminary data.</text>
</comment>
<organism evidence="4 5">
    <name type="scientific">Legionella waltersii</name>
    <dbReference type="NCBI Taxonomy" id="66969"/>
    <lineage>
        <taxon>Bacteria</taxon>
        <taxon>Pseudomonadati</taxon>
        <taxon>Pseudomonadota</taxon>
        <taxon>Gammaproteobacteria</taxon>
        <taxon>Legionellales</taxon>
        <taxon>Legionellaceae</taxon>
        <taxon>Legionella</taxon>
    </lineage>
</organism>
<dbReference type="Gene3D" id="1.10.287.110">
    <property type="entry name" value="DnaJ domain"/>
    <property type="match status" value="1"/>
</dbReference>
<keyword evidence="3" id="KW-0472">Membrane</keyword>
<sequence length="415" mass="47075">MTIETDIQDFIDKVSTYNDKDKTYTLKLVSVTVLERNFEGFINQQLLVNGIDKDKIKLKYKPLALLFHPDKVPQYTPGMQWLEKELSQGTGNGACFKIINTCYDRLINPENYKNIGMNNVKSQEDFRAWLVKLQSKATTYSGKSLCESLIHFLDESKGFYNDVGQIKPKGIRAILQFIPVVFASYGAFFFAEELFAIYALFYVVLKGGEYLESSNSKEIKRIGKTLQGLSMITAITSTTLLVRILELTFWTSRQFLDASLQITSAILKPILPAPTSMPTNYAEDPINFCKDLIVASGNLKTGIQFKTPELKAISAPLEVQLGLLDQQFFSHYRLADSKRLKIEAFLFKMRVLDSTSDSVDQKLIEAKKELEEIKKDKKVYNSKTAEAVQQAEHVISLLSEPESQSMQLTIYQPPK</sequence>
<keyword evidence="2" id="KW-0175">Coiled coil</keyword>
<evidence type="ECO:0000313" key="5">
    <source>
        <dbReference type="Proteomes" id="UP000054729"/>
    </source>
</evidence>
<feature type="transmembrane region" description="Helical" evidence="3">
    <location>
        <begin position="177"/>
        <end position="205"/>
    </location>
</feature>
<dbReference type="STRING" id="66969.Lwal_0388"/>
<feature type="transmembrane region" description="Helical" evidence="3">
    <location>
        <begin position="225"/>
        <end position="245"/>
    </location>
</feature>
<gene>
    <name evidence="4" type="ORF">Lwal_0388</name>
</gene>
<protein>
    <submittedName>
        <fullName evidence="4">DnaJ domain protein</fullName>
    </submittedName>
</protein>
<evidence type="ECO:0000256" key="3">
    <source>
        <dbReference type="SAM" id="Phobius"/>
    </source>
</evidence>
<keyword evidence="5" id="KW-1185">Reference proteome</keyword>
<dbReference type="AlphaFoldDB" id="A0A0W1ANR7"/>
<keyword evidence="3" id="KW-0812">Transmembrane</keyword>
<dbReference type="InterPro" id="IPR036869">
    <property type="entry name" value="J_dom_sf"/>
</dbReference>
<dbReference type="PATRIC" id="fig|66969.6.peg.418"/>
<dbReference type="OrthoDB" id="5652496at2"/>
<name>A0A0W1ANR7_9GAMM</name>
<accession>A0A0W1ANR7</accession>
<evidence type="ECO:0000256" key="2">
    <source>
        <dbReference type="SAM" id="Coils"/>
    </source>
</evidence>
<dbReference type="SUPFAM" id="SSF46565">
    <property type="entry name" value="Chaperone J-domain"/>
    <property type="match status" value="1"/>
</dbReference>
<reference evidence="4 5" key="1">
    <citation type="submission" date="2015-11" db="EMBL/GenBank/DDBJ databases">
        <title>Genomic analysis of 38 Legionella species identifies large and diverse effector repertoires.</title>
        <authorList>
            <person name="Burstein D."/>
            <person name="Amaro F."/>
            <person name="Zusman T."/>
            <person name="Lifshitz Z."/>
            <person name="Cohen O."/>
            <person name="Gilbert J.A."/>
            <person name="Pupko T."/>
            <person name="Shuman H.A."/>
            <person name="Segal G."/>
        </authorList>
    </citation>
    <scope>NUCLEOTIDE SEQUENCE [LARGE SCALE GENOMIC DNA]</scope>
    <source>
        <strain evidence="4 5">ATCC 51914</strain>
    </source>
</reference>